<sequence>MKTSEEQDLSLFPDAAFVTCPLHAIAMALITQTAPPAALIDNLPEVAEAAALNLASSTPLLEVLNHPDEVACLEAADTPVVAARAPAETLPMIYTHVNQLLGRVSSAVGVTHALMSHSFRRGGAQHVNACDGLTQRWIFDRAVSTTYSIQAAKITRLVKLSADTTHKKVKALSSKLFDAETQEKIAGVQRFLFATCFRMKSSKYNLSQHVIDILSACLTIHYPLMSDLQADGLGIRRVEAAAGQTGASVAELLAWSSHLAACQNTKRKTSQEQAIACTKNK</sequence>
<dbReference type="Proteomes" id="UP000237271">
    <property type="component" value="Unassembled WGS sequence"/>
</dbReference>
<comment type="caution">
    <text evidence="1">The sequence shown here is derived from an EMBL/GenBank/DDBJ whole genome shotgun (WGS) entry which is preliminary data.</text>
</comment>
<dbReference type="EMBL" id="NCKW01009606">
    <property type="protein sequence ID" value="POM66473.1"/>
    <property type="molecule type" value="Genomic_DNA"/>
</dbReference>
<protein>
    <submittedName>
        <fullName evidence="1">Uncharacterized protein</fullName>
    </submittedName>
</protein>
<evidence type="ECO:0000313" key="2">
    <source>
        <dbReference type="Proteomes" id="UP000237271"/>
    </source>
</evidence>
<name>A0A2P4XLN4_9STRA</name>
<organism evidence="1 2">
    <name type="scientific">Phytophthora palmivora</name>
    <dbReference type="NCBI Taxonomy" id="4796"/>
    <lineage>
        <taxon>Eukaryota</taxon>
        <taxon>Sar</taxon>
        <taxon>Stramenopiles</taxon>
        <taxon>Oomycota</taxon>
        <taxon>Peronosporomycetes</taxon>
        <taxon>Peronosporales</taxon>
        <taxon>Peronosporaceae</taxon>
        <taxon>Phytophthora</taxon>
    </lineage>
</organism>
<accession>A0A2P4XLN4</accession>
<evidence type="ECO:0000313" key="1">
    <source>
        <dbReference type="EMBL" id="POM66473.1"/>
    </source>
</evidence>
<dbReference type="OrthoDB" id="142060at2759"/>
<keyword evidence="2" id="KW-1185">Reference proteome</keyword>
<reference evidence="1 2" key="1">
    <citation type="journal article" date="2017" name="Genome Biol. Evol.">
        <title>Phytophthora megakarya and P. palmivora, closely related causal agents of cacao black pod rot, underwent increases in genome sizes and gene numbers by different mechanisms.</title>
        <authorList>
            <person name="Ali S.S."/>
            <person name="Shao J."/>
            <person name="Lary D.J."/>
            <person name="Kronmiller B."/>
            <person name="Shen D."/>
            <person name="Strem M.D."/>
            <person name="Amoako-Attah I."/>
            <person name="Akrofi A.Y."/>
            <person name="Begoude B.A."/>
            <person name="Ten Hoopen G.M."/>
            <person name="Coulibaly K."/>
            <person name="Kebe B.I."/>
            <person name="Melnick R.L."/>
            <person name="Guiltinan M.J."/>
            <person name="Tyler B.M."/>
            <person name="Meinhardt L.W."/>
            <person name="Bailey B.A."/>
        </authorList>
    </citation>
    <scope>NUCLEOTIDE SEQUENCE [LARGE SCALE GENOMIC DNA]</scope>
    <source>
        <strain evidence="2">sbr112.9</strain>
    </source>
</reference>
<gene>
    <name evidence="1" type="ORF">PHPALM_17657</name>
</gene>
<dbReference type="AlphaFoldDB" id="A0A2P4XLN4"/>
<proteinExistence type="predicted"/>